<dbReference type="Proteomes" id="UP000028870">
    <property type="component" value="Unassembled WGS sequence"/>
</dbReference>
<dbReference type="Pfam" id="PF10335">
    <property type="entry name" value="DUF294_C"/>
    <property type="match status" value="1"/>
</dbReference>
<dbReference type="Pfam" id="PF03445">
    <property type="entry name" value="DUF294"/>
    <property type="match status" value="1"/>
</dbReference>
<feature type="domain" description="DUF294" evidence="2">
    <location>
        <begin position="203"/>
        <end position="332"/>
    </location>
</feature>
<dbReference type="AlphaFoldDB" id="W9B707"/>
<reference evidence="3" key="1">
    <citation type="submission" date="2014-03" db="EMBL/GenBank/DDBJ databases">
        <title>Draft Genome Sequence of Mycobacterium cosmeticum DSM 44829.</title>
        <authorList>
            <person name="Croce O."/>
            <person name="Robert C."/>
            <person name="Raoult D."/>
            <person name="Drancourt M."/>
        </authorList>
    </citation>
    <scope>NUCLEOTIDE SEQUENCE [LARGE SCALE GENOMIC DNA]</scope>
    <source>
        <strain evidence="3">DSM 44829</strain>
    </source>
</reference>
<evidence type="ECO:0000259" key="2">
    <source>
        <dbReference type="Pfam" id="PF10335"/>
    </source>
</evidence>
<dbReference type="STRING" id="258533.BN977_05329"/>
<evidence type="ECO:0000313" key="3">
    <source>
        <dbReference type="EMBL" id="CDO10496.1"/>
    </source>
</evidence>
<comment type="caution">
    <text evidence="3">The sequence shown here is derived from an EMBL/GenBank/DDBJ whole genome shotgun (WGS) entry which is preliminary data.</text>
</comment>
<proteinExistence type="predicted"/>
<dbReference type="GO" id="GO:0008773">
    <property type="term" value="F:[protein-PII] uridylyltransferase activity"/>
    <property type="evidence" value="ECO:0007669"/>
    <property type="project" value="InterPro"/>
</dbReference>
<reference evidence="3" key="2">
    <citation type="submission" date="2014-03" db="EMBL/GenBank/DDBJ databases">
        <authorList>
            <person name="Urmite Genomes"/>
        </authorList>
    </citation>
    <scope>NUCLEOTIDE SEQUENCE</scope>
    <source>
        <strain evidence="3">DSM 44829</strain>
    </source>
</reference>
<evidence type="ECO:0000259" key="1">
    <source>
        <dbReference type="Pfam" id="PF03445"/>
    </source>
</evidence>
<gene>
    <name evidence="3" type="ORF">BN977_05329</name>
</gene>
<protein>
    <submittedName>
        <fullName evidence="3">Cyclic nucleotide-binding protein</fullName>
    </submittedName>
</protein>
<organism evidence="3 4">
    <name type="scientific">Mycolicibacterium cosmeticum</name>
    <dbReference type="NCBI Taxonomy" id="258533"/>
    <lineage>
        <taxon>Bacteria</taxon>
        <taxon>Bacillati</taxon>
        <taxon>Actinomycetota</taxon>
        <taxon>Actinomycetes</taxon>
        <taxon>Mycobacteriales</taxon>
        <taxon>Mycobacteriaceae</taxon>
        <taxon>Mycolicibacterium</taxon>
    </lineage>
</organism>
<feature type="domain" description="Protein-PII uridylyltransferase N-terminal" evidence="1">
    <location>
        <begin position="42"/>
        <end position="160"/>
    </location>
</feature>
<dbReference type="InterPro" id="IPR018821">
    <property type="entry name" value="DUF294_put_nucleoTrafse_sb-bd"/>
</dbReference>
<sequence>MTIDAMPSGAVHAMDAASDEAGLRAAMEQARLALIDELAAQTPAPDLAAGWSTVLRHGVAAAVRLASGTGEPQWSWFVSGSAARGEAAPGSDVETMIVVADTVSDAQKAALLTGAADVHALLERCGIQGDGNGVLASRPRFCRRASSWLDGIEHWAAEPRADRGVVMTGLMADAVEVGPGTGDLLRHRAVDAARRHYPVRQAMLDDATTMRAGFPSRLRIFSRHADTVDLKLAMVDPVVKIARWAGLSAGSAAVSTMDRLDAAGAAGILDADDVATLHECFLWLTRFRWRLRAGPWLRGAPVGDVVGLAEIAPHERAVLRDVHREVVGVSRKLTFLASTSAFR</sequence>
<keyword evidence="4" id="KW-1185">Reference proteome</keyword>
<dbReference type="eggNOG" id="COG2905">
    <property type="taxonomic scope" value="Bacteria"/>
</dbReference>
<dbReference type="InterPro" id="IPR005105">
    <property type="entry name" value="GlnD_Uridyltrans_N"/>
</dbReference>
<dbReference type="EMBL" id="CCBB010000003">
    <property type="protein sequence ID" value="CDO10496.1"/>
    <property type="molecule type" value="Genomic_DNA"/>
</dbReference>
<evidence type="ECO:0000313" key="4">
    <source>
        <dbReference type="Proteomes" id="UP000028870"/>
    </source>
</evidence>
<name>W9B707_MYCCO</name>
<accession>W9B707</accession>